<dbReference type="EMBL" id="WUBR01000002">
    <property type="protein sequence ID" value="MWV27955.1"/>
    <property type="molecule type" value="Genomic_DNA"/>
</dbReference>
<proteinExistence type="predicted"/>
<keyword evidence="1" id="KW-0472">Membrane</keyword>
<keyword evidence="1" id="KW-1133">Transmembrane helix</keyword>
<organism evidence="3 4">
    <name type="scientific">Aurantiacibacter rhizosphaerae</name>
    <dbReference type="NCBI Taxonomy" id="2691582"/>
    <lineage>
        <taxon>Bacteria</taxon>
        <taxon>Pseudomonadati</taxon>
        <taxon>Pseudomonadota</taxon>
        <taxon>Alphaproteobacteria</taxon>
        <taxon>Sphingomonadales</taxon>
        <taxon>Erythrobacteraceae</taxon>
        <taxon>Aurantiacibacter</taxon>
    </lineage>
</organism>
<dbReference type="Pfam" id="PF07811">
    <property type="entry name" value="TadE"/>
    <property type="match status" value="1"/>
</dbReference>
<reference evidence="3 4" key="2">
    <citation type="submission" date="2020-02" db="EMBL/GenBank/DDBJ databases">
        <title>Erythrobacter dongmakensis sp. nov., isolated from a tidal mudflat.</title>
        <authorList>
            <person name="Kim I.S."/>
        </authorList>
    </citation>
    <scope>NUCLEOTIDE SEQUENCE [LARGE SCALE GENOMIC DNA]</scope>
    <source>
        <strain evidence="3 4">GH3-10</strain>
    </source>
</reference>
<dbReference type="AlphaFoldDB" id="A0A844XEN8"/>
<evidence type="ECO:0000256" key="1">
    <source>
        <dbReference type="SAM" id="Phobius"/>
    </source>
</evidence>
<dbReference type="Proteomes" id="UP000461409">
    <property type="component" value="Unassembled WGS sequence"/>
</dbReference>
<feature type="transmembrane region" description="Helical" evidence="1">
    <location>
        <begin position="20"/>
        <end position="40"/>
    </location>
</feature>
<gene>
    <name evidence="3" type="ORF">GRF63_08550</name>
</gene>
<keyword evidence="4" id="KW-1185">Reference proteome</keyword>
<feature type="domain" description="TadE-like" evidence="2">
    <location>
        <begin position="19"/>
        <end position="61"/>
    </location>
</feature>
<evidence type="ECO:0000313" key="3">
    <source>
        <dbReference type="EMBL" id="MWV27955.1"/>
    </source>
</evidence>
<name>A0A844XEN8_9SPHN</name>
<evidence type="ECO:0000313" key="4">
    <source>
        <dbReference type="Proteomes" id="UP000461409"/>
    </source>
</evidence>
<accession>A0A844XEN8</accession>
<evidence type="ECO:0000259" key="2">
    <source>
        <dbReference type="Pfam" id="PF07811"/>
    </source>
</evidence>
<reference evidence="3 4" key="1">
    <citation type="submission" date="2019-12" db="EMBL/GenBank/DDBJ databases">
        <authorList>
            <person name="Lee S.D."/>
        </authorList>
    </citation>
    <scope>NUCLEOTIDE SEQUENCE [LARGE SCALE GENOMIC DNA]</scope>
    <source>
        <strain evidence="3 4">GH3-10</strain>
    </source>
</reference>
<dbReference type="RefSeq" id="WP_160485608.1">
    <property type="nucleotide sequence ID" value="NZ_WUBR01000002.1"/>
</dbReference>
<dbReference type="InterPro" id="IPR012495">
    <property type="entry name" value="TadE-like_dom"/>
</dbReference>
<comment type="caution">
    <text evidence="3">The sequence shown here is derived from an EMBL/GenBank/DDBJ whole genome shotgun (WGS) entry which is preliminary data.</text>
</comment>
<sequence>MRCTLPSLWLTSLWHDERGVTVTEFALIAPALALTLMGLFDLSYNMYAKNIIEGAVLSAARDSTTEAFVNNPAALDKRVKSMVHDVVPGATMVFKRSAYTNYTDVGQAEEFTDTNGDGACNNNEVFVDVNGNGHWDSDRSQNNSSGARDAVLYEVSATYDRAFPLARLINLDQDVTVKAKTLLRNQPFRLQENKVVTRNCV</sequence>
<keyword evidence="1" id="KW-0812">Transmembrane</keyword>
<protein>
    <submittedName>
        <fullName evidence="3">Pilus assembly protein</fullName>
    </submittedName>
</protein>